<dbReference type="Pfam" id="PF11716">
    <property type="entry name" value="MDMPI_N"/>
    <property type="match status" value="1"/>
</dbReference>
<dbReference type="RefSeq" id="WP_249481117.1">
    <property type="nucleotide sequence ID" value="NZ_CP097218.1"/>
</dbReference>
<proteinExistence type="predicted"/>
<dbReference type="Gene3D" id="1.20.120.450">
    <property type="entry name" value="dinb family like domain"/>
    <property type="match status" value="1"/>
</dbReference>
<keyword evidence="3" id="KW-0413">Isomerase</keyword>
<protein>
    <submittedName>
        <fullName evidence="3">Maleylpyruvate isomerase N-terminal domain-containing protein</fullName>
    </submittedName>
</protein>
<gene>
    <name evidence="3" type="ORF">M4486_11065</name>
</gene>
<feature type="domain" description="Mycothiol-dependent maleylpyruvate isomerase metal-binding" evidence="2">
    <location>
        <begin position="18"/>
        <end position="182"/>
    </location>
</feature>
<accession>A0ABY4NDK1</accession>
<sequence length="255" mass="26684">MGRTAAPGRDARIEAYLDAWGDLWSAIDALPSEAFSEPSGCRGWLVRDLVCHLVIDVQDVLITLATPAGTSAEAPGATPVEADAGTSADEEPQRPVDAAGYWSIVDAPTGEDPLDALIPRLAAAYGDPALLTFHLDDLGSAASRAMRDADPDRLVETQGMVLRAGDFADAYVLEWTLHHLDLVEGASGTPAPSAASLARARELLIRVIAGPGDPPSIDVPDADLLRILTGRRTASADELAALPPRIAQGLPYPVG</sequence>
<dbReference type="InterPro" id="IPR024344">
    <property type="entry name" value="MDMPI_metal-binding"/>
</dbReference>
<evidence type="ECO:0000256" key="1">
    <source>
        <dbReference type="SAM" id="MobiDB-lite"/>
    </source>
</evidence>
<evidence type="ECO:0000313" key="3">
    <source>
        <dbReference type="EMBL" id="UQN31690.1"/>
    </source>
</evidence>
<evidence type="ECO:0000259" key="2">
    <source>
        <dbReference type="Pfam" id="PF11716"/>
    </source>
</evidence>
<dbReference type="GO" id="GO:0016853">
    <property type="term" value="F:isomerase activity"/>
    <property type="evidence" value="ECO:0007669"/>
    <property type="project" value="UniProtKB-KW"/>
</dbReference>
<dbReference type="SUPFAM" id="SSF109854">
    <property type="entry name" value="DinB/YfiT-like putative metalloenzymes"/>
    <property type="match status" value="1"/>
</dbReference>
<feature type="region of interest" description="Disordered" evidence="1">
    <location>
        <begin position="69"/>
        <end position="93"/>
    </location>
</feature>
<dbReference type="Proteomes" id="UP001055868">
    <property type="component" value="Chromosome"/>
</dbReference>
<name>A0ABY4NDK1_9MICO</name>
<keyword evidence="4" id="KW-1185">Reference proteome</keyword>
<organism evidence="3 4">
    <name type="scientific">Brachybacterium kimchii</name>
    <dbReference type="NCBI Taxonomy" id="2942909"/>
    <lineage>
        <taxon>Bacteria</taxon>
        <taxon>Bacillati</taxon>
        <taxon>Actinomycetota</taxon>
        <taxon>Actinomycetes</taxon>
        <taxon>Micrococcales</taxon>
        <taxon>Dermabacteraceae</taxon>
        <taxon>Brachybacterium</taxon>
    </lineage>
</organism>
<evidence type="ECO:0000313" key="4">
    <source>
        <dbReference type="Proteomes" id="UP001055868"/>
    </source>
</evidence>
<dbReference type="InterPro" id="IPR034660">
    <property type="entry name" value="DinB/YfiT-like"/>
</dbReference>
<dbReference type="EMBL" id="CP097218">
    <property type="protein sequence ID" value="UQN31690.1"/>
    <property type="molecule type" value="Genomic_DNA"/>
</dbReference>
<reference evidence="3" key="1">
    <citation type="submission" date="2022-05" db="EMBL/GenBank/DDBJ databases">
        <title>Genomic analysis of Brachybacterium sp. CBA3104.</title>
        <authorList>
            <person name="Roh S.W."/>
            <person name="Kim Y.B."/>
            <person name="Kim Y."/>
        </authorList>
    </citation>
    <scope>NUCLEOTIDE SEQUENCE</scope>
    <source>
        <strain evidence="3">CBA3104</strain>
    </source>
</reference>